<protein>
    <submittedName>
        <fullName evidence="2">Uncharacterized protein</fullName>
    </submittedName>
</protein>
<name>J3EW09_9EURY</name>
<accession>J3EW09</accession>
<evidence type="ECO:0000256" key="1">
    <source>
        <dbReference type="SAM" id="MobiDB-lite"/>
    </source>
</evidence>
<evidence type="ECO:0000313" key="2">
    <source>
        <dbReference type="EMBL" id="EJN58972.1"/>
    </source>
</evidence>
<comment type="caution">
    <text evidence="2">The sequence shown here is derived from an EMBL/GenBank/DDBJ whole genome shotgun (WGS) entry which is preliminary data.</text>
</comment>
<evidence type="ECO:0000313" key="3">
    <source>
        <dbReference type="Proteomes" id="UP000007813"/>
    </source>
</evidence>
<dbReference type="AlphaFoldDB" id="J3EW09"/>
<gene>
    <name evidence="2" type="ORF">HSB1_23930</name>
</gene>
<feature type="compositionally biased region" description="Basic and acidic residues" evidence="1">
    <location>
        <begin position="29"/>
        <end position="38"/>
    </location>
</feature>
<dbReference type="EMBL" id="ALJD01000006">
    <property type="protein sequence ID" value="EJN58972.1"/>
    <property type="molecule type" value="Genomic_DNA"/>
</dbReference>
<dbReference type="Proteomes" id="UP000007813">
    <property type="component" value="Unassembled WGS sequence"/>
</dbReference>
<proteinExistence type="predicted"/>
<organism evidence="2 3">
    <name type="scientific">Halogranum salarium B-1</name>
    <dbReference type="NCBI Taxonomy" id="1210908"/>
    <lineage>
        <taxon>Archaea</taxon>
        <taxon>Methanobacteriati</taxon>
        <taxon>Methanobacteriota</taxon>
        <taxon>Stenosarchaea group</taxon>
        <taxon>Halobacteria</taxon>
        <taxon>Halobacteriales</taxon>
        <taxon>Haloferacaceae</taxon>
    </lineage>
</organism>
<sequence length="38" mass="4308">MPEKLRRIGLKLLFHPTRVSPSQTVTSGRGDETSTRRV</sequence>
<feature type="region of interest" description="Disordered" evidence="1">
    <location>
        <begin position="16"/>
        <end position="38"/>
    </location>
</feature>
<reference evidence="2 3" key="1">
    <citation type="journal article" date="2012" name="J. Bacteriol.">
        <title>Draft Genome Sequence of the Extremely Halophilic Archaeon Halogranum salarium B-1T.</title>
        <authorList>
            <person name="Kim K.K."/>
            <person name="Lee K.C."/>
            <person name="Lee J.S."/>
        </authorList>
    </citation>
    <scope>NUCLEOTIDE SEQUENCE [LARGE SCALE GENOMIC DNA]</scope>
    <source>
        <strain evidence="2 3">B-1</strain>
    </source>
</reference>